<keyword evidence="9 11" id="KW-0704">Schiff base</keyword>
<comment type="pathway">
    <text evidence="3 11">Carbohydrate degradation; pentose phosphate pathway; D-glyceraldehyde 3-phosphate and beta-D-fructose 6-phosphate from D-ribose 5-phosphate and D-xylulose 5-phosphate (non-oxidative stage): step 2/3.</text>
</comment>
<dbReference type="EC" id="2.2.1.2" evidence="5 11"/>
<dbReference type="Proteomes" id="UP000251135">
    <property type="component" value="Unassembled WGS sequence"/>
</dbReference>
<dbReference type="Pfam" id="PF00923">
    <property type="entry name" value="TAL_FSA"/>
    <property type="match status" value="1"/>
</dbReference>
<organism evidence="12 13">
    <name type="scientific">Arcobacter caeni</name>
    <dbReference type="NCBI Taxonomy" id="1912877"/>
    <lineage>
        <taxon>Bacteria</taxon>
        <taxon>Pseudomonadati</taxon>
        <taxon>Campylobacterota</taxon>
        <taxon>Epsilonproteobacteria</taxon>
        <taxon>Campylobacterales</taxon>
        <taxon>Arcobacteraceae</taxon>
        <taxon>Arcobacter</taxon>
    </lineage>
</organism>
<evidence type="ECO:0000256" key="9">
    <source>
        <dbReference type="ARBA" id="ARBA00023270"/>
    </source>
</evidence>
<dbReference type="PIRSF" id="PIRSF036915">
    <property type="entry name" value="Trnald_Bac_Plnt"/>
    <property type="match status" value="1"/>
</dbReference>
<dbReference type="EMBL" id="MUXE01000008">
    <property type="protein sequence ID" value="PUE64340.1"/>
    <property type="molecule type" value="Genomic_DNA"/>
</dbReference>
<gene>
    <name evidence="11" type="primary">tal</name>
    <name evidence="12" type="ORF">B0174_06880</name>
</gene>
<dbReference type="RefSeq" id="WP_108559022.1">
    <property type="nucleotide sequence ID" value="NZ_MUXE01000008.1"/>
</dbReference>
<keyword evidence="8 11" id="KW-0570">Pentose shunt</keyword>
<evidence type="ECO:0000256" key="7">
    <source>
        <dbReference type="ARBA" id="ARBA00022679"/>
    </source>
</evidence>
<dbReference type="AlphaFoldDB" id="A0A363CZ10"/>
<evidence type="ECO:0000256" key="3">
    <source>
        <dbReference type="ARBA" id="ARBA00004857"/>
    </source>
</evidence>
<comment type="similarity">
    <text evidence="4 11">Belongs to the transaldolase family. Type 2 subfamily.</text>
</comment>
<accession>A0A363CZ10</accession>
<dbReference type="GO" id="GO:0006098">
    <property type="term" value="P:pentose-phosphate shunt"/>
    <property type="evidence" value="ECO:0007669"/>
    <property type="project" value="UniProtKB-UniRule"/>
</dbReference>
<evidence type="ECO:0000256" key="10">
    <source>
        <dbReference type="ARBA" id="ARBA00048810"/>
    </source>
</evidence>
<dbReference type="PANTHER" id="PTHR10683">
    <property type="entry name" value="TRANSALDOLASE"/>
    <property type="match status" value="1"/>
</dbReference>
<evidence type="ECO:0000256" key="11">
    <source>
        <dbReference type="HAMAP-Rule" id="MF_00493"/>
    </source>
</evidence>
<evidence type="ECO:0000313" key="13">
    <source>
        <dbReference type="Proteomes" id="UP000251135"/>
    </source>
</evidence>
<dbReference type="NCBIfam" id="NF003026">
    <property type="entry name" value="PRK03903.1"/>
    <property type="match status" value="1"/>
</dbReference>
<dbReference type="InterPro" id="IPR001585">
    <property type="entry name" value="TAL/FSA"/>
</dbReference>
<comment type="function">
    <text evidence="1 11">Transaldolase is important for the balance of metabolites in the pentose-phosphate pathway.</text>
</comment>
<dbReference type="OrthoDB" id="9809101at2"/>
<dbReference type="SUPFAM" id="SSF51569">
    <property type="entry name" value="Aldolase"/>
    <property type="match status" value="1"/>
</dbReference>
<keyword evidence="7 11" id="KW-0808">Transferase</keyword>
<sequence>MSLKEDINFSLWCDFIEREFLETRFKEIIKKKYIQGATSNPAIFESSITNSLAYKQQLDMLQANNAKTIYEELALTDIKRAAFLLSDLHKNDADDGFISIEVDPLLCDNAAGTIEEGVRLYSMINSDNVMIKVPATEAGYIAMRELTSKGINVNATLIFSVEQAIKCTQALDEGIKDSNKDIKAVVSVFVSRLDRLADSDLKIKGLETSKLGIINATKCYHEINKFGNPNIRTLFASTGVKGDELSPSYYVDNLIFPNSINTAPLATIEDWVKDGSKNPASIMSEIACDKYFETLKSRGIKIDDICSKLLIDGIEAFKVSFKDLLSKLIH</sequence>
<dbReference type="NCBIfam" id="TIGR00876">
    <property type="entry name" value="tal_mycobact"/>
    <property type="match status" value="1"/>
</dbReference>
<dbReference type="InterPro" id="IPR004732">
    <property type="entry name" value="Transaldolase_2"/>
</dbReference>
<reference evidence="12 13" key="1">
    <citation type="submission" date="2017-02" db="EMBL/GenBank/DDBJ databases">
        <title>Arcobacter caeni sp. nov, a new Arcobacter species isolated from reclaimed water.</title>
        <authorList>
            <person name="Figueras M.J."/>
            <person name="Perez-Cataluna A."/>
            <person name="Salas-Masso N."/>
        </authorList>
    </citation>
    <scope>NUCLEOTIDE SEQUENCE [LARGE SCALE GENOMIC DNA]</scope>
    <source>
        <strain evidence="12 13">RW17-10</strain>
    </source>
</reference>
<dbReference type="GO" id="GO:0005975">
    <property type="term" value="P:carbohydrate metabolic process"/>
    <property type="evidence" value="ECO:0007669"/>
    <property type="project" value="InterPro"/>
</dbReference>
<comment type="subcellular location">
    <subcellularLocation>
        <location evidence="2 11">Cytoplasm</location>
    </subcellularLocation>
</comment>
<keyword evidence="13" id="KW-1185">Reference proteome</keyword>
<feature type="active site" description="Schiff-base intermediate with substrate" evidence="11">
    <location>
        <position position="132"/>
    </location>
</feature>
<dbReference type="InterPro" id="IPR013785">
    <property type="entry name" value="Aldolase_TIM"/>
</dbReference>
<comment type="caution">
    <text evidence="12">The sequence shown here is derived from an EMBL/GenBank/DDBJ whole genome shotgun (WGS) entry which is preliminary data.</text>
</comment>
<dbReference type="GO" id="GO:0005737">
    <property type="term" value="C:cytoplasm"/>
    <property type="evidence" value="ECO:0007669"/>
    <property type="project" value="UniProtKB-SubCell"/>
</dbReference>
<evidence type="ECO:0000256" key="4">
    <source>
        <dbReference type="ARBA" id="ARBA00008426"/>
    </source>
</evidence>
<dbReference type="GO" id="GO:0004801">
    <property type="term" value="F:transaldolase activity"/>
    <property type="evidence" value="ECO:0007669"/>
    <property type="project" value="UniProtKB-UniRule"/>
</dbReference>
<dbReference type="PROSITE" id="PS01054">
    <property type="entry name" value="TRANSALDOLASE_1"/>
    <property type="match status" value="1"/>
</dbReference>
<dbReference type="UniPathway" id="UPA00115">
    <property type="reaction ID" value="UER00414"/>
</dbReference>
<proteinExistence type="inferred from homology"/>
<evidence type="ECO:0000256" key="2">
    <source>
        <dbReference type="ARBA" id="ARBA00004496"/>
    </source>
</evidence>
<dbReference type="PANTHER" id="PTHR10683:SF31">
    <property type="entry name" value="TRANSALDOLASE"/>
    <property type="match status" value="1"/>
</dbReference>
<comment type="catalytic activity">
    <reaction evidence="10 11">
        <text>D-sedoheptulose 7-phosphate + D-glyceraldehyde 3-phosphate = D-erythrose 4-phosphate + beta-D-fructose 6-phosphate</text>
        <dbReference type="Rhea" id="RHEA:17053"/>
        <dbReference type="ChEBI" id="CHEBI:16897"/>
        <dbReference type="ChEBI" id="CHEBI:57483"/>
        <dbReference type="ChEBI" id="CHEBI:57634"/>
        <dbReference type="ChEBI" id="CHEBI:59776"/>
        <dbReference type="EC" id="2.2.1.2"/>
    </reaction>
</comment>
<evidence type="ECO:0000256" key="6">
    <source>
        <dbReference type="ARBA" id="ARBA00022490"/>
    </source>
</evidence>
<dbReference type="HAMAP" id="MF_00493">
    <property type="entry name" value="Transaldolase_2"/>
    <property type="match status" value="1"/>
</dbReference>
<dbReference type="Gene3D" id="3.20.20.70">
    <property type="entry name" value="Aldolase class I"/>
    <property type="match status" value="1"/>
</dbReference>
<protein>
    <recommendedName>
        <fullName evidence="5 11">Transaldolase</fullName>
        <ecNumber evidence="5 11">2.2.1.2</ecNumber>
    </recommendedName>
</protein>
<evidence type="ECO:0000256" key="1">
    <source>
        <dbReference type="ARBA" id="ARBA00003518"/>
    </source>
</evidence>
<evidence type="ECO:0000313" key="12">
    <source>
        <dbReference type="EMBL" id="PUE64340.1"/>
    </source>
</evidence>
<keyword evidence="6 11" id="KW-0963">Cytoplasm</keyword>
<evidence type="ECO:0000256" key="5">
    <source>
        <dbReference type="ARBA" id="ARBA00013151"/>
    </source>
</evidence>
<evidence type="ECO:0000256" key="8">
    <source>
        <dbReference type="ARBA" id="ARBA00023126"/>
    </source>
</evidence>
<name>A0A363CZ10_9BACT</name>
<dbReference type="InterPro" id="IPR018225">
    <property type="entry name" value="Transaldolase_AS"/>
</dbReference>